<gene>
    <name evidence="3" type="ORF">GUY60_33835</name>
</gene>
<dbReference type="EMBL" id="JAAAHS010000466">
    <property type="protein sequence ID" value="NBE56328.1"/>
    <property type="molecule type" value="Genomic_DNA"/>
</dbReference>
<keyword evidence="2" id="KW-0472">Membrane</keyword>
<evidence type="ECO:0000313" key="3">
    <source>
        <dbReference type="EMBL" id="NBE56328.1"/>
    </source>
</evidence>
<comment type="caution">
    <text evidence="3">The sequence shown here is derived from an EMBL/GenBank/DDBJ whole genome shotgun (WGS) entry which is preliminary data.</text>
</comment>
<dbReference type="OrthoDB" id="5178168at2"/>
<feature type="transmembrane region" description="Helical" evidence="2">
    <location>
        <begin position="61"/>
        <end position="87"/>
    </location>
</feature>
<feature type="transmembrane region" description="Helical" evidence="2">
    <location>
        <begin position="231"/>
        <end position="249"/>
    </location>
</feature>
<feature type="region of interest" description="Disordered" evidence="1">
    <location>
        <begin position="528"/>
        <end position="551"/>
    </location>
</feature>
<dbReference type="AlphaFoldDB" id="A0A964UVR8"/>
<evidence type="ECO:0000256" key="2">
    <source>
        <dbReference type="SAM" id="Phobius"/>
    </source>
</evidence>
<feature type="transmembrane region" description="Helical" evidence="2">
    <location>
        <begin position="180"/>
        <end position="200"/>
    </location>
</feature>
<dbReference type="Proteomes" id="UP000598297">
    <property type="component" value="Unassembled WGS sequence"/>
</dbReference>
<evidence type="ECO:0000256" key="1">
    <source>
        <dbReference type="SAM" id="MobiDB-lite"/>
    </source>
</evidence>
<evidence type="ECO:0000313" key="4">
    <source>
        <dbReference type="Proteomes" id="UP000598297"/>
    </source>
</evidence>
<keyword evidence="4" id="KW-1185">Reference proteome</keyword>
<reference evidence="3" key="1">
    <citation type="submission" date="2020-01" db="EMBL/GenBank/DDBJ databases">
        <title>Whole-genome analyses of novel actinobacteria.</title>
        <authorList>
            <person name="Sahin N."/>
        </authorList>
    </citation>
    <scope>NUCLEOTIDE SEQUENCE</scope>
    <source>
        <strain evidence="3">YC537</strain>
    </source>
</reference>
<feature type="transmembrane region" description="Helical" evidence="2">
    <location>
        <begin position="207"/>
        <end position="225"/>
    </location>
</feature>
<feature type="transmembrane region" description="Helical" evidence="2">
    <location>
        <begin position="121"/>
        <end position="140"/>
    </location>
</feature>
<name>A0A964UVR8_9ACTN</name>
<feature type="transmembrane region" description="Helical" evidence="2">
    <location>
        <begin position="147"/>
        <end position="174"/>
    </location>
</feature>
<organism evidence="3 4">
    <name type="scientific">Streptomyces boluensis</name>
    <dbReference type="NCBI Taxonomy" id="1775135"/>
    <lineage>
        <taxon>Bacteria</taxon>
        <taxon>Bacillati</taxon>
        <taxon>Actinomycetota</taxon>
        <taxon>Actinomycetes</taxon>
        <taxon>Kitasatosporales</taxon>
        <taxon>Streptomycetaceae</taxon>
        <taxon>Streptomyces</taxon>
    </lineage>
</organism>
<proteinExistence type="predicted"/>
<accession>A0A964UVR8</accession>
<keyword evidence="2" id="KW-1133">Transmembrane helix</keyword>
<protein>
    <submittedName>
        <fullName evidence="3">Uncharacterized protein</fullName>
    </submittedName>
</protein>
<sequence length="551" mass="58397">MPLLTTVATLPLYALWWGVFATGGGDLAAQIAWAGFAERFPDSAYNLFWHGGLHAANYSVISPYLMALFGVLPVTLASGIAATWLAALICRHSGVRRPLWPALMFGVTLWCQVVSGRTTFVLGVAFGMAAVLCVVGGGGGRRLVPGALCAALATLASPVAGLFLLVAGAAYLLLRRGREALVLAAPPVAVVLTTTLLFPFEGEQPMPFVRVLAPVAICLAVILAAPRSWRLVRLGAGVFAVGVLLTFLIPSPIGTNVERLTEFAGPPVLLAAALNLGAQRTRVEGTEVEASRGVGGLTSIAVRRIALVCAAVLALGWLAGRTASDVIAYTEVPAWAIETDGVVDALERLDADRTRVEVVPARDHREAAVLAPHINMARGWNRQADVTRGRLFYDGRAGTAVPAGTFTADSYRAWLDRWAVGLVVLYDGRPDGPAELEHALVTSEPSYLERVWSDDNWRIYRVKDAVPLAEQPASVVGSDGADLTLDLPEAGSVGVRIAYSPWLWASSGCLRQDGEFTRLTVEKPGRVRISSRFGGPPETRTPAPRCAGGSG</sequence>
<keyword evidence="2" id="KW-0812">Transmembrane</keyword>